<keyword evidence="2" id="KW-1185">Reference proteome</keyword>
<organism evidence="1 2">
    <name type="scientific">Trifolium medium</name>
    <dbReference type="NCBI Taxonomy" id="97028"/>
    <lineage>
        <taxon>Eukaryota</taxon>
        <taxon>Viridiplantae</taxon>
        <taxon>Streptophyta</taxon>
        <taxon>Embryophyta</taxon>
        <taxon>Tracheophyta</taxon>
        <taxon>Spermatophyta</taxon>
        <taxon>Magnoliopsida</taxon>
        <taxon>eudicotyledons</taxon>
        <taxon>Gunneridae</taxon>
        <taxon>Pentapetalae</taxon>
        <taxon>rosids</taxon>
        <taxon>fabids</taxon>
        <taxon>Fabales</taxon>
        <taxon>Fabaceae</taxon>
        <taxon>Papilionoideae</taxon>
        <taxon>50 kb inversion clade</taxon>
        <taxon>NPAAA clade</taxon>
        <taxon>Hologalegina</taxon>
        <taxon>IRL clade</taxon>
        <taxon>Trifolieae</taxon>
        <taxon>Trifolium</taxon>
    </lineage>
</organism>
<evidence type="ECO:0000313" key="2">
    <source>
        <dbReference type="Proteomes" id="UP000265520"/>
    </source>
</evidence>
<comment type="caution">
    <text evidence="1">The sequence shown here is derived from an EMBL/GenBank/DDBJ whole genome shotgun (WGS) entry which is preliminary data.</text>
</comment>
<protein>
    <submittedName>
        <fullName evidence="1">Uncharacterized protein</fullName>
    </submittedName>
</protein>
<sequence length="45" mass="4796">MGGPVLGIGLRSKASLWWQDVVGLGVVRGVSGDWLQDAFVKRIGN</sequence>
<accession>A0A392RTL0</accession>
<dbReference type="AlphaFoldDB" id="A0A392RTL0"/>
<dbReference type="EMBL" id="LXQA010268553">
    <property type="protein sequence ID" value="MCI39542.1"/>
    <property type="molecule type" value="Genomic_DNA"/>
</dbReference>
<reference evidence="1 2" key="1">
    <citation type="journal article" date="2018" name="Front. Plant Sci.">
        <title>Red Clover (Trifolium pratense) and Zigzag Clover (T. medium) - A Picture of Genomic Similarities and Differences.</title>
        <authorList>
            <person name="Dluhosova J."/>
            <person name="Istvanek J."/>
            <person name="Nedelnik J."/>
            <person name="Repkova J."/>
        </authorList>
    </citation>
    <scope>NUCLEOTIDE SEQUENCE [LARGE SCALE GENOMIC DNA]</scope>
    <source>
        <strain evidence="2">cv. 10/8</strain>
        <tissue evidence="1">Leaf</tissue>
    </source>
</reference>
<feature type="non-terminal residue" evidence="1">
    <location>
        <position position="45"/>
    </location>
</feature>
<proteinExistence type="predicted"/>
<dbReference type="Proteomes" id="UP000265520">
    <property type="component" value="Unassembled WGS sequence"/>
</dbReference>
<name>A0A392RTL0_9FABA</name>
<evidence type="ECO:0000313" key="1">
    <source>
        <dbReference type="EMBL" id="MCI39542.1"/>
    </source>
</evidence>